<evidence type="ECO:0000256" key="1">
    <source>
        <dbReference type="SAM" id="Phobius"/>
    </source>
</evidence>
<evidence type="ECO:0000313" key="3">
    <source>
        <dbReference type="EMBL" id="KST64671.1"/>
    </source>
</evidence>
<protein>
    <submittedName>
        <fullName evidence="3">Uncharacterized protein</fullName>
    </submittedName>
</protein>
<dbReference type="AlphaFoldDB" id="A0A0V7ZKB8"/>
<name>A0A0V7ZKB8_9CYAN</name>
<dbReference type="EMBL" id="LMTZ01000129">
    <property type="protein sequence ID" value="KST63961.1"/>
    <property type="molecule type" value="Genomic_DNA"/>
</dbReference>
<accession>A0A0V7ZKB8</accession>
<dbReference type="Proteomes" id="UP000053372">
    <property type="component" value="Unassembled WGS sequence"/>
</dbReference>
<organism evidence="3 4">
    <name type="scientific">Mastigocoleus testarum BC008</name>
    <dbReference type="NCBI Taxonomy" id="371196"/>
    <lineage>
        <taxon>Bacteria</taxon>
        <taxon>Bacillati</taxon>
        <taxon>Cyanobacteriota</taxon>
        <taxon>Cyanophyceae</taxon>
        <taxon>Nostocales</taxon>
        <taxon>Hapalosiphonaceae</taxon>
        <taxon>Mastigocoleus</taxon>
    </lineage>
</organism>
<gene>
    <name evidence="2" type="ORF">BC008_39870</name>
    <name evidence="3" type="ORF">BC008_40845</name>
</gene>
<feature type="transmembrane region" description="Helical" evidence="1">
    <location>
        <begin position="64"/>
        <end position="81"/>
    </location>
</feature>
<evidence type="ECO:0000313" key="4">
    <source>
        <dbReference type="Proteomes" id="UP000053372"/>
    </source>
</evidence>
<keyword evidence="1" id="KW-0812">Transmembrane</keyword>
<comment type="caution">
    <text evidence="3">The sequence shown here is derived from an EMBL/GenBank/DDBJ whole genome shotgun (WGS) entry which is preliminary data.</text>
</comment>
<dbReference type="EMBL" id="LMTZ01000118">
    <property type="protein sequence ID" value="KST64671.1"/>
    <property type="molecule type" value="Genomic_DNA"/>
</dbReference>
<dbReference type="OrthoDB" id="532366at2"/>
<reference evidence="3 4" key="1">
    <citation type="journal article" date="2015" name="Genome Announc.">
        <title>Draft Genome of the Euendolithic (true boring) Cyanobacterium Mastigocoleus testarum strain BC008.</title>
        <authorList>
            <person name="Guida B.S."/>
            <person name="Garcia-Pichel F."/>
        </authorList>
    </citation>
    <scope>NUCLEOTIDE SEQUENCE [LARGE SCALE GENOMIC DNA]</scope>
    <source>
        <strain evidence="3 4">BC008</strain>
    </source>
</reference>
<dbReference type="NCBIfam" id="NF038305">
    <property type="entry name" value="HpsJ_fam"/>
    <property type="match status" value="1"/>
</dbReference>
<dbReference type="RefSeq" id="WP_027842354.1">
    <property type="nucleotide sequence ID" value="NZ_LMTZ01000118.1"/>
</dbReference>
<feature type="transmembrane region" description="Helical" evidence="1">
    <location>
        <begin position="25"/>
        <end position="43"/>
    </location>
</feature>
<keyword evidence="1" id="KW-1133">Transmembrane helix</keyword>
<feature type="transmembrane region" description="Helical" evidence="1">
    <location>
        <begin position="96"/>
        <end position="117"/>
    </location>
</feature>
<dbReference type="InterPro" id="IPR047709">
    <property type="entry name" value="HpsJ-like"/>
</dbReference>
<keyword evidence="4" id="KW-1185">Reference proteome</keyword>
<evidence type="ECO:0000313" key="2">
    <source>
        <dbReference type="EMBL" id="KST63961.1"/>
    </source>
</evidence>
<sequence>MTKSHSDKFVSSVQDFAFSQEGSTMILRCLGYGLLVLALFDVVEMFVPPNFMNPAWEFQTIGALVERVPVPLIGLAFVFYGEMNFRKRWEFPVLKVLSWLALVMGVIYILSIPLGVINAARLQRQSSTQINVLSKQQINRAEQVKKQIDLATPEQIDNLLKRQGRSLELEPEKLKQRLLGEVSQAKQKIKSQAKATESSRGLNLLKKAVKWNLGAVVAGILCINIWKGTDWARMN</sequence>
<proteinExistence type="predicted"/>
<keyword evidence="1" id="KW-0472">Membrane</keyword>